<evidence type="ECO:0000313" key="1">
    <source>
        <dbReference type="EMBL" id="KAK8587946.1"/>
    </source>
</evidence>
<sequence>MALEPKYVLLEFLASERGNKQWENFPAMVVTNWEIDETSPHSRPMMPECKNKFYRSMMRVSYGIRYWQRPQYQKLEFQLKPYSDNIGFDRHY</sequence>
<organism evidence="1 2">
    <name type="scientific">Hibiscus sabdariffa</name>
    <name type="common">roselle</name>
    <dbReference type="NCBI Taxonomy" id="183260"/>
    <lineage>
        <taxon>Eukaryota</taxon>
        <taxon>Viridiplantae</taxon>
        <taxon>Streptophyta</taxon>
        <taxon>Embryophyta</taxon>
        <taxon>Tracheophyta</taxon>
        <taxon>Spermatophyta</taxon>
        <taxon>Magnoliopsida</taxon>
        <taxon>eudicotyledons</taxon>
        <taxon>Gunneridae</taxon>
        <taxon>Pentapetalae</taxon>
        <taxon>rosids</taxon>
        <taxon>malvids</taxon>
        <taxon>Malvales</taxon>
        <taxon>Malvaceae</taxon>
        <taxon>Malvoideae</taxon>
        <taxon>Hibiscus</taxon>
    </lineage>
</organism>
<accession>A0ABR2FUM2</accession>
<keyword evidence="2" id="KW-1185">Reference proteome</keyword>
<dbReference type="Proteomes" id="UP001472677">
    <property type="component" value="Unassembled WGS sequence"/>
</dbReference>
<protein>
    <submittedName>
        <fullName evidence="1">Uncharacterized protein</fullName>
    </submittedName>
</protein>
<evidence type="ECO:0000313" key="2">
    <source>
        <dbReference type="Proteomes" id="UP001472677"/>
    </source>
</evidence>
<name>A0ABR2FUM2_9ROSI</name>
<dbReference type="EMBL" id="JBBPBM010000004">
    <property type="protein sequence ID" value="KAK8587946.1"/>
    <property type="molecule type" value="Genomic_DNA"/>
</dbReference>
<reference evidence="1 2" key="1">
    <citation type="journal article" date="2024" name="G3 (Bethesda)">
        <title>Genome assembly of Hibiscus sabdariffa L. provides insights into metabolisms of medicinal natural products.</title>
        <authorList>
            <person name="Kim T."/>
        </authorList>
    </citation>
    <scope>NUCLEOTIDE SEQUENCE [LARGE SCALE GENOMIC DNA]</scope>
    <source>
        <strain evidence="1">TK-2024</strain>
        <tissue evidence="1">Old leaves</tissue>
    </source>
</reference>
<comment type="caution">
    <text evidence="1">The sequence shown here is derived from an EMBL/GenBank/DDBJ whole genome shotgun (WGS) entry which is preliminary data.</text>
</comment>
<gene>
    <name evidence="1" type="ORF">V6N12_022408</name>
</gene>
<proteinExistence type="predicted"/>